<dbReference type="Proteomes" id="UP000726170">
    <property type="component" value="Unassembled WGS sequence"/>
</dbReference>
<reference evidence="4 5" key="1">
    <citation type="submission" date="2021-06" db="EMBL/GenBank/DDBJ databases">
        <authorList>
            <person name="Sun Q."/>
            <person name="Li D."/>
        </authorList>
    </citation>
    <scope>NUCLEOTIDE SEQUENCE [LARGE SCALE GENOMIC DNA]</scope>
    <source>
        <strain evidence="4 5">MSJ-11</strain>
    </source>
</reference>
<protein>
    <submittedName>
        <fullName evidence="4">N-acetylmuramoyl-L-alanine amidase</fullName>
    </submittedName>
</protein>
<evidence type="ECO:0000256" key="1">
    <source>
        <dbReference type="ARBA" id="ARBA00022801"/>
    </source>
</evidence>
<feature type="transmembrane region" description="Helical" evidence="2">
    <location>
        <begin position="12"/>
        <end position="30"/>
    </location>
</feature>
<sequence>MKYKNNEKSLRAYIFFILLVVFFVNYDMTYNHNLLYRKSFISLATEKSDKKHSVVIDPGHGGIDKGTNYENLYEKDINLKIALYMKEYFEEKGFQVYMTREEDVLLSLKEIGDFVNDKKPDVFVSVHVNSFKDPGYDGISAFYHSPDGFQNEERIELAETIQKEVSKDGIWFDRGIKEQDIAVLRYSKYVCSLVEVGFMTNKDDRVKLQDENILKNTGENIANGIIKYIMLNN</sequence>
<evidence type="ECO:0000313" key="5">
    <source>
        <dbReference type="Proteomes" id="UP000726170"/>
    </source>
</evidence>
<organism evidence="4 5">
    <name type="scientific">Clostridium mobile</name>
    <dbReference type="NCBI Taxonomy" id="2841512"/>
    <lineage>
        <taxon>Bacteria</taxon>
        <taxon>Bacillati</taxon>
        <taxon>Bacillota</taxon>
        <taxon>Clostridia</taxon>
        <taxon>Eubacteriales</taxon>
        <taxon>Clostridiaceae</taxon>
        <taxon>Clostridium</taxon>
    </lineage>
</organism>
<dbReference type="CDD" id="cd02696">
    <property type="entry name" value="MurNAc-LAA"/>
    <property type="match status" value="1"/>
</dbReference>
<dbReference type="InterPro" id="IPR002508">
    <property type="entry name" value="MurNAc-LAA_cat"/>
</dbReference>
<gene>
    <name evidence="4" type="ORF">KQI86_17155</name>
</gene>
<accession>A0ABS6EMR7</accession>
<keyword evidence="1" id="KW-0378">Hydrolase</keyword>
<dbReference type="SMART" id="SM00646">
    <property type="entry name" value="Ami_3"/>
    <property type="match status" value="1"/>
</dbReference>
<dbReference type="EMBL" id="JAHLQF010000004">
    <property type="protein sequence ID" value="MBU5486052.1"/>
    <property type="molecule type" value="Genomic_DNA"/>
</dbReference>
<feature type="domain" description="MurNAc-LAA" evidence="3">
    <location>
        <begin position="112"/>
        <end position="226"/>
    </location>
</feature>
<proteinExistence type="predicted"/>
<name>A0ABS6EMR7_9CLOT</name>
<keyword evidence="2" id="KW-1133">Transmembrane helix</keyword>
<keyword evidence="5" id="KW-1185">Reference proteome</keyword>
<comment type="caution">
    <text evidence="4">The sequence shown here is derived from an EMBL/GenBank/DDBJ whole genome shotgun (WGS) entry which is preliminary data.</text>
</comment>
<keyword evidence="2" id="KW-0812">Transmembrane</keyword>
<dbReference type="Pfam" id="PF01520">
    <property type="entry name" value="Amidase_3"/>
    <property type="match status" value="1"/>
</dbReference>
<dbReference type="RefSeq" id="WP_216440640.1">
    <property type="nucleotide sequence ID" value="NZ_JAHLQF010000004.1"/>
</dbReference>
<evidence type="ECO:0000256" key="2">
    <source>
        <dbReference type="SAM" id="Phobius"/>
    </source>
</evidence>
<dbReference type="PANTHER" id="PTHR30404">
    <property type="entry name" value="N-ACETYLMURAMOYL-L-ALANINE AMIDASE"/>
    <property type="match status" value="1"/>
</dbReference>
<evidence type="ECO:0000259" key="3">
    <source>
        <dbReference type="SMART" id="SM00646"/>
    </source>
</evidence>
<keyword evidence="2" id="KW-0472">Membrane</keyword>
<dbReference type="PANTHER" id="PTHR30404:SF0">
    <property type="entry name" value="N-ACETYLMURAMOYL-L-ALANINE AMIDASE AMIC"/>
    <property type="match status" value="1"/>
</dbReference>
<dbReference type="InterPro" id="IPR050695">
    <property type="entry name" value="N-acetylmuramoyl_amidase_3"/>
</dbReference>
<evidence type="ECO:0000313" key="4">
    <source>
        <dbReference type="EMBL" id="MBU5486052.1"/>
    </source>
</evidence>